<dbReference type="Pfam" id="PF04499">
    <property type="entry name" value="SAPS"/>
    <property type="match status" value="1"/>
</dbReference>
<dbReference type="PANTHER" id="PTHR12634:SF8">
    <property type="entry name" value="FIERY MOUNTAIN, ISOFORM D"/>
    <property type="match status" value="1"/>
</dbReference>
<evidence type="ECO:0000313" key="3">
    <source>
        <dbReference type="EMBL" id="OMJ90282.1"/>
    </source>
</evidence>
<dbReference type="GO" id="GO:0019888">
    <property type="term" value="F:protein phosphatase regulator activity"/>
    <property type="evidence" value="ECO:0007669"/>
    <property type="project" value="TreeGrafter"/>
</dbReference>
<dbReference type="InterPro" id="IPR007587">
    <property type="entry name" value="SAPS"/>
</dbReference>
<comment type="similarity">
    <text evidence="1">Belongs to the SAPS family.</text>
</comment>
<comment type="caution">
    <text evidence="3">The sequence shown here is derived from an EMBL/GenBank/DDBJ whole genome shotgun (WGS) entry which is preliminary data.</text>
</comment>
<keyword evidence="2" id="KW-0131">Cell cycle</keyword>
<keyword evidence="4" id="KW-1185">Reference proteome</keyword>
<reference evidence="3 4" key="1">
    <citation type="submission" date="2016-11" db="EMBL/GenBank/DDBJ databases">
        <title>The macronuclear genome of Stentor coeruleus: a giant cell with tiny introns.</title>
        <authorList>
            <person name="Slabodnick M."/>
            <person name="Ruby J.G."/>
            <person name="Reiff S.B."/>
            <person name="Swart E.C."/>
            <person name="Gosai S."/>
            <person name="Prabakaran S."/>
            <person name="Witkowska E."/>
            <person name="Larue G.E."/>
            <person name="Fisher S."/>
            <person name="Freeman R.M."/>
            <person name="Gunawardena J."/>
            <person name="Chu W."/>
            <person name="Stover N.A."/>
            <person name="Gregory B.D."/>
            <person name="Nowacki M."/>
            <person name="Derisi J."/>
            <person name="Roy S.W."/>
            <person name="Marshall W.F."/>
            <person name="Sood P."/>
        </authorList>
    </citation>
    <scope>NUCLEOTIDE SEQUENCE [LARGE SCALE GENOMIC DNA]</scope>
    <source>
        <strain evidence="3">WM001</strain>
    </source>
</reference>
<proteinExistence type="inferred from homology"/>
<evidence type="ECO:0000256" key="2">
    <source>
        <dbReference type="ARBA" id="ARBA00023306"/>
    </source>
</evidence>
<dbReference type="GO" id="GO:0019903">
    <property type="term" value="F:protein phosphatase binding"/>
    <property type="evidence" value="ECO:0007669"/>
    <property type="project" value="InterPro"/>
</dbReference>
<dbReference type="PANTHER" id="PTHR12634">
    <property type="entry name" value="SIT4 YEAST -ASSOCIATING PROTEIN-RELATED"/>
    <property type="match status" value="1"/>
</dbReference>
<name>A0A1R2CMP6_9CILI</name>
<protein>
    <submittedName>
        <fullName evidence="3">Uncharacterized protein</fullName>
    </submittedName>
</protein>
<evidence type="ECO:0000313" key="4">
    <source>
        <dbReference type="Proteomes" id="UP000187209"/>
    </source>
</evidence>
<dbReference type="Proteomes" id="UP000187209">
    <property type="component" value="Unassembled WGS sequence"/>
</dbReference>
<dbReference type="AlphaFoldDB" id="A0A1R2CMP6"/>
<gene>
    <name evidence="3" type="ORF">SteCoe_7396</name>
</gene>
<sequence>MESFKQGFSIFLDLGDPEAFLSLGSDGLDNLSQISQYEFSRITKKHLLALIKSLFPKETNINASNPYFAGQLLAHIANTTPEKFFDKEILKESLGFLNYYEINPTSCGYFYQFLKPIISRKNWVLKEFFLDAKSIEVLTKNLMSSSIAQLTKDLIINYYETCDDLLSSLLNFVTGTCEDTARICTEVIVDCIPKVNSSLLNRVFTSTRLGKLVSKDQKQGKYPLMVLCEILKLQREIQAAQLAIKTIADNIQVLCDLLESKATNEAKIIIINVVGLAAKSNFGIIRLVIGQSSFIRLCTEIFFANYWNSMLHCVCYQTILTVLSSESNLLLHAFFDAGFIEKMLEHSESPEVLYKKSLFRKGFMGFLTKIGCELRDSRSKVIKNYVKDLSGWEKFLVYVSNQETIENSVLGGRTRYRHLTSDDINFINSMNTNEPADNAKLYQDCNFWSLPIPEIDL</sequence>
<dbReference type="EMBL" id="MPUH01000106">
    <property type="protein sequence ID" value="OMJ90282.1"/>
    <property type="molecule type" value="Genomic_DNA"/>
</dbReference>
<evidence type="ECO:0000256" key="1">
    <source>
        <dbReference type="ARBA" id="ARBA00006180"/>
    </source>
</evidence>
<organism evidence="3 4">
    <name type="scientific">Stentor coeruleus</name>
    <dbReference type="NCBI Taxonomy" id="5963"/>
    <lineage>
        <taxon>Eukaryota</taxon>
        <taxon>Sar</taxon>
        <taxon>Alveolata</taxon>
        <taxon>Ciliophora</taxon>
        <taxon>Postciliodesmatophora</taxon>
        <taxon>Heterotrichea</taxon>
        <taxon>Heterotrichida</taxon>
        <taxon>Stentoridae</taxon>
        <taxon>Stentor</taxon>
    </lineage>
</organism>
<accession>A0A1R2CMP6</accession>